<dbReference type="InterPro" id="IPR000219">
    <property type="entry name" value="DH_dom"/>
</dbReference>
<feature type="region of interest" description="Disordered" evidence="6">
    <location>
        <begin position="594"/>
        <end position="623"/>
    </location>
</feature>
<dbReference type="SMART" id="SM00326">
    <property type="entry name" value="SH3"/>
    <property type="match status" value="1"/>
</dbReference>
<dbReference type="SMART" id="SM00325">
    <property type="entry name" value="RhoGEF"/>
    <property type="match status" value="1"/>
</dbReference>
<dbReference type="PANTHER" id="PTHR47544">
    <property type="entry name" value="RHO GUANINE NUCLEOTIDE EXCHANGE FACTOR 4"/>
    <property type="match status" value="1"/>
</dbReference>
<dbReference type="CDD" id="cd11973">
    <property type="entry name" value="SH3_ASEF"/>
    <property type="match status" value="1"/>
</dbReference>
<feature type="domain" description="SH3" evidence="7">
    <location>
        <begin position="1456"/>
        <end position="1515"/>
    </location>
</feature>
<evidence type="ECO:0000256" key="1">
    <source>
        <dbReference type="ARBA" id="ARBA00004496"/>
    </source>
</evidence>
<feature type="compositionally biased region" description="Polar residues" evidence="6">
    <location>
        <begin position="184"/>
        <end position="195"/>
    </location>
</feature>
<sequence>MLSVVHFLRSFFKPPEPGAHPPGEDKIEDKQFPTSPAEPEQQGWSQETDHDDFETLSHQSESQSDTKTDSFESASDTESLPGGFTGGTCLPLSGTSVDREGHWGCPDILATRASQEQHSTNVPELDSKEELDLSPGFKEESYETGFQTFAAVAGEEKTEHFQDNSVASLEQESFLAGSPHHTEGCSQGTTGSYSRQPAKATAQVLGGFSISSLQKSRSESCLDIPVVWPFLLWCCELGQSWPHIHSRARGPGLPFKGPEHSTGPVGARTKKGSTLGPEEYTDLLCFQPCSDAPCQLPLGTSCLLHAKLHHSAPENINDEDRTSTEHCCQHMRTLTRAHSIAVFPLRYPENPPGQNFVKFGTHLKEGTEAERDPRTQNPLHPVFTRLSPLLPASQKRAPYLQDHYKPSALSWKRAFQDTPCEHLWLENQLGQDSRSCPVSSCLTVDSVSFSTEEVPVPTECKSEHSPENLQEEPQGTGPAPNDADVSDRQKHLQDISVEAGNQTSNYRSKYILSEKRKPPVRANFPHRSSNSGTQVWNRDWMGCCKVSDCSDTPETTLKSSATGTSKELEDVMVLDPQGTKSALPEFSETRAAPVSRCSGGDECDQGLAGGAQPSPEGLKLEPKVETSRGRCTLIIVAVEQKGLQATRRKTGPLPETLSEFLEEKPGSPCGAGTTSWESPRAGKPQTCGSECELPEASRLADDDGTLQQGTHDAELAIVLVPEAASEERPRDKDTCSQELAQARLSRGEAAEEKPPGARWIPGFGTHRTQAAGPPAPGPEDAHGAQGLHPETGSRAGGAEAAQTGSEAPASACAHAPPPPPPPPQGQPLRPCKALQEPGKRRTVPRVTSLRKGRSASHSPGVEPGAQGPGRLQPTRPAPPGASAPTAGSSGLEELRADGRGPAASWPHQVGAGATLKTILRGAGGEAVGLRKGDHVATPEDLGSRTPSSERADAKRLKTPEKRLRARLALAHKTFANFFESKVLEKENTDECCPGALKGRKEKSRPRQSSWRAFLKNKDVEAPKRPAVVSLVPGPEILNLLRPSPPGTNSHCQEQAEDKESCVFGDHWPPPHAPTPLSSSNLVSPDNRRKSEPTIKCTSPQESGRYLTSGIFPEKSWLMSPTSPCAQQTGISHTLPSSSACCLAYGSQGMPSKPMSPKPRNPRPGAHRADFHYPGRSSAVSMVSLGSYMDVDNSSEASERPRTPKAPASLLLSLQTLDQDDQKEESRKRGWHHHGLSTAPSLRDLPGTENYMRWEEQQGKKPNCSHSQKAFHIEPTQRPFSITEMVAWTLPSVSAEDIPRETPSQPRSIIPRHSRISLDDLWLEKMQRRRLKKQVQVERKIHPEIAHKDGVQCWRKMTVTSPESLSLARRNHPFSQSAPTGLNCMGWPDYLPDTAPLCQLVSLLPAIPDGVLDPAIRADEAGSEEDLYEDLHSSSHHYSHPGGGGEQLAINELISDGSVVCAEALWDHVTMDDQELGFKAGDVIEVMDATNREWWWGRVADGEGWFPASFVRLRVNQDEPADDDTLRAGDGGAEDGSAEAQSSKDQMRTNVINEILSTERDYIKHLRDICEGYIRQCRKRADMFSEEQLRTIFGNIEDIYRCQKAFVKALEQRFNRERPHLSELGACFLEHQADFQIYSEYCNNHPNACVELSRLTKLSKYVYFFEACRLLQKMIDISLDGFLLTPVQKICKYPLQLAELLKYTPPQHRDFKDVEAALHAMKNVARLINERKRRLENIDKIAQWQSSIEDWEGEDLLVRSSELIYSGELTRVTQPQAKSQQRMFFLFDHQLIYCKKDLLRRDVLYYKGRVDMDGLEVVDLEDGKDRDLHVSVKNAFRLLCGTTGESHLLCARKPEQKQRWFKAFAREREQVRLDQETGFSITELQRKQAMLNASKQQATGKPKALSRPYYLARQKHPALPASLPQQQVLVLAEPKRKPSTFWHSISRLAPFRK</sequence>
<dbReference type="InterPro" id="IPR011993">
    <property type="entry name" value="PH-like_dom_sf"/>
</dbReference>
<feature type="region of interest" description="Disordered" evidence="6">
    <location>
        <begin position="1147"/>
        <end position="1172"/>
    </location>
</feature>
<feature type="region of interest" description="Disordered" evidence="6">
    <location>
        <begin position="1217"/>
        <end position="1245"/>
    </location>
</feature>
<dbReference type="InterPro" id="IPR035899">
    <property type="entry name" value="DBL_dom_sf"/>
</dbReference>
<feature type="region of interest" description="Disordered" evidence="6">
    <location>
        <begin position="1061"/>
        <end position="1101"/>
    </location>
</feature>
<dbReference type="GeneID" id="106966366"/>
<dbReference type="Gene3D" id="2.30.29.30">
    <property type="entry name" value="Pleckstrin-homology domain (PH domain)/Phosphotyrosine-binding domain (PTB)"/>
    <property type="match status" value="1"/>
</dbReference>
<evidence type="ECO:0000256" key="3">
    <source>
        <dbReference type="ARBA" id="ARBA00022490"/>
    </source>
</evidence>
<feature type="region of interest" description="Disordered" evidence="6">
    <location>
        <begin position="1520"/>
        <end position="1543"/>
    </location>
</feature>
<evidence type="ECO:0000256" key="4">
    <source>
        <dbReference type="ARBA" id="ARBA00022658"/>
    </source>
</evidence>
<evidence type="ECO:0000313" key="11">
    <source>
        <dbReference type="RefSeq" id="XP_053070807.1"/>
    </source>
</evidence>
<feature type="region of interest" description="Disordered" evidence="6">
    <location>
        <begin position="10"/>
        <end position="87"/>
    </location>
</feature>
<dbReference type="SUPFAM" id="SSF50729">
    <property type="entry name" value="PH domain-like"/>
    <property type="match status" value="1"/>
</dbReference>
<feature type="compositionally biased region" description="Basic residues" evidence="6">
    <location>
        <begin position="840"/>
        <end position="854"/>
    </location>
</feature>
<evidence type="ECO:0000256" key="6">
    <source>
        <dbReference type="SAM" id="MobiDB-lite"/>
    </source>
</evidence>
<evidence type="ECO:0000259" key="9">
    <source>
        <dbReference type="PROSITE" id="PS50010"/>
    </source>
</evidence>
<evidence type="ECO:0000259" key="8">
    <source>
        <dbReference type="PROSITE" id="PS50003"/>
    </source>
</evidence>
<feature type="region of interest" description="Disordered" evidence="6">
    <location>
        <begin position="176"/>
        <end position="196"/>
    </location>
</feature>
<feature type="region of interest" description="Disordered" evidence="6">
    <location>
        <begin position="929"/>
        <end position="955"/>
    </location>
</feature>
<dbReference type="SUPFAM" id="SSF50044">
    <property type="entry name" value="SH3-domain"/>
    <property type="match status" value="1"/>
</dbReference>
<name>A0ABM3PGK0_ACIJB</name>
<dbReference type="RefSeq" id="XP_053070807.1">
    <property type="nucleotide sequence ID" value="XM_053214832.1"/>
</dbReference>
<dbReference type="InterPro" id="IPR055251">
    <property type="entry name" value="SOS1_NGEF_PH"/>
</dbReference>
<keyword evidence="4" id="KW-0344">Guanine-nucleotide releasing factor</keyword>
<feature type="domain" description="PH" evidence="8">
    <location>
        <begin position="1761"/>
        <end position="1868"/>
    </location>
</feature>
<dbReference type="CDD" id="cd01224">
    <property type="entry name" value="PH_Collybistin_ASEF"/>
    <property type="match status" value="1"/>
</dbReference>
<dbReference type="PROSITE" id="PS50002">
    <property type="entry name" value="SH3"/>
    <property type="match status" value="1"/>
</dbReference>
<feature type="domain" description="DH" evidence="9">
    <location>
        <begin position="1546"/>
        <end position="1730"/>
    </location>
</feature>
<protein>
    <submittedName>
        <fullName evidence="11">Rho guanine nucleotide exchange factor 4 isoform X1</fullName>
    </submittedName>
</protein>
<dbReference type="Pfam" id="PF22697">
    <property type="entry name" value="SOS1_NGEF_PH"/>
    <property type="match status" value="1"/>
</dbReference>
<feature type="compositionally biased region" description="Basic and acidic residues" evidence="6">
    <location>
        <begin position="745"/>
        <end position="755"/>
    </location>
</feature>
<dbReference type="SMART" id="SM00233">
    <property type="entry name" value="PH"/>
    <property type="match status" value="1"/>
</dbReference>
<reference evidence="10" key="1">
    <citation type="submission" date="2025-05" db="UniProtKB">
        <authorList>
            <consortium name="RefSeq"/>
        </authorList>
    </citation>
    <scope>NUCLEOTIDE SEQUENCE [LARGE SCALE GENOMIC DNA]</scope>
</reference>
<dbReference type="Proteomes" id="UP001652583">
    <property type="component" value="Chromosome C1"/>
</dbReference>
<dbReference type="Pfam" id="PF00018">
    <property type="entry name" value="SH3_1"/>
    <property type="match status" value="1"/>
</dbReference>
<keyword evidence="3" id="KW-0963">Cytoplasm</keyword>
<dbReference type="InterPro" id="IPR001331">
    <property type="entry name" value="GDS_CDC24_CS"/>
</dbReference>
<evidence type="ECO:0000256" key="2">
    <source>
        <dbReference type="ARBA" id="ARBA00022443"/>
    </source>
</evidence>
<dbReference type="Gene3D" id="2.30.30.40">
    <property type="entry name" value="SH3 Domains"/>
    <property type="match status" value="1"/>
</dbReference>
<keyword evidence="10" id="KW-1185">Reference proteome</keyword>
<dbReference type="PANTHER" id="PTHR47544:SF2">
    <property type="entry name" value="RHO GUANINE NUCLEOTIDE EXCHANGE FACTOR 4"/>
    <property type="match status" value="1"/>
</dbReference>
<dbReference type="CDD" id="cd00160">
    <property type="entry name" value="RhoGEF"/>
    <property type="match status" value="1"/>
</dbReference>
<feature type="region of interest" description="Disordered" evidence="6">
    <location>
        <begin position="742"/>
        <end position="908"/>
    </location>
</feature>
<accession>A0ABM3PGK0</accession>
<feature type="region of interest" description="Disordered" evidence="6">
    <location>
        <begin position="662"/>
        <end position="686"/>
    </location>
</feature>
<feature type="region of interest" description="Disordered" evidence="6">
    <location>
        <begin position="453"/>
        <end position="490"/>
    </location>
</feature>
<dbReference type="SUPFAM" id="SSF48065">
    <property type="entry name" value="DBL homology domain (DH-domain)"/>
    <property type="match status" value="1"/>
</dbReference>
<gene>
    <name evidence="11" type="primary">ARHGEF4</name>
</gene>
<organism evidence="10 11">
    <name type="scientific">Acinonyx jubatus</name>
    <name type="common">Cheetah</name>
    <dbReference type="NCBI Taxonomy" id="32536"/>
    <lineage>
        <taxon>Eukaryota</taxon>
        <taxon>Metazoa</taxon>
        <taxon>Chordata</taxon>
        <taxon>Craniata</taxon>
        <taxon>Vertebrata</taxon>
        <taxon>Euteleostomi</taxon>
        <taxon>Mammalia</taxon>
        <taxon>Eutheria</taxon>
        <taxon>Laurasiatheria</taxon>
        <taxon>Carnivora</taxon>
        <taxon>Feliformia</taxon>
        <taxon>Felidae</taxon>
        <taxon>Felinae</taxon>
        <taxon>Acinonyx</taxon>
    </lineage>
</organism>
<dbReference type="PROSITE" id="PS00741">
    <property type="entry name" value="DH_1"/>
    <property type="match status" value="1"/>
</dbReference>
<evidence type="ECO:0000256" key="5">
    <source>
        <dbReference type="PROSITE-ProRule" id="PRU00192"/>
    </source>
</evidence>
<dbReference type="Gene3D" id="1.20.900.10">
    <property type="entry name" value="Dbl homology (DH) domain"/>
    <property type="match status" value="1"/>
</dbReference>
<feature type="compositionally biased region" description="Basic and acidic residues" evidence="6">
    <location>
        <begin position="22"/>
        <end position="31"/>
    </location>
</feature>
<dbReference type="PROSITE" id="PS50003">
    <property type="entry name" value="PH_DOMAIN"/>
    <property type="match status" value="1"/>
</dbReference>
<feature type="compositionally biased region" description="Pro residues" evidence="6">
    <location>
        <begin position="815"/>
        <end position="825"/>
    </location>
</feature>
<comment type="subcellular location">
    <subcellularLocation>
        <location evidence="1">Cytoplasm</location>
    </subcellularLocation>
</comment>
<dbReference type="InterPro" id="IPR001849">
    <property type="entry name" value="PH_domain"/>
</dbReference>
<dbReference type="InterPro" id="IPR001452">
    <property type="entry name" value="SH3_domain"/>
</dbReference>
<dbReference type="PROSITE" id="PS50010">
    <property type="entry name" value="DH_2"/>
    <property type="match status" value="1"/>
</dbReference>
<dbReference type="InterPro" id="IPR036028">
    <property type="entry name" value="SH3-like_dom_sf"/>
</dbReference>
<dbReference type="Pfam" id="PF00621">
    <property type="entry name" value="RhoGEF"/>
    <property type="match status" value="1"/>
</dbReference>
<evidence type="ECO:0000259" key="7">
    <source>
        <dbReference type="PROSITE" id="PS50002"/>
    </source>
</evidence>
<keyword evidence="2 5" id="KW-0728">SH3 domain</keyword>
<evidence type="ECO:0000313" key="10">
    <source>
        <dbReference type="Proteomes" id="UP001652583"/>
    </source>
</evidence>
<reference evidence="11" key="2">
    <citation type="submission" date="2025-08" db="UniProtKB">
        <authorList>
            <consortium name="RefSeq"/>
        </authorList>
    </citation>
    <scope>IDENTIFICATION</scope>
    <source>
        <tissue evidence="11">Blood</tissue>
    </source>
</reference>
<proteinExistence type="predicted"/>